<evidence type="ECO:0000313" key="8">
    <source>
        <dbReference type="Proteomes" id="UP000428325"/>
    </source>
</evidence>
<dbReference type="CDD" id="cd06530">
    <property type="entry name" value="S26_SPase_I"/>
    <property type="match status" value="1"/>
</dbReference>
<feature type="compositionally biased region" description="Low complexity" evidence="5">
    <location>
        <begin position="178"/>
        <end position="208"/>
    </location>
</feature>
<dbReference type="PANTHER" id="PTHR10806">
    <property type="entry name" value="SIGNAL PEPTIDASE COMPLEX CATALYTIC SUBUNIT SEC11"/>
    <property type="match status" value="1"/>
</dbReference>
<dbReference type="Proteomes" id="UP000428325">
    <property type="component" value="Chromosome"/>
</dbReference>
<dbReference type="PANTHER" id="PTHR10806:SF6">
    <property type="entry name" value="SIGNAL PEPTIDASE COMPLEX CATALYTIC SUBUNIT SEC11"/>
    <property type="match status" value="1"/>
</dbReference>
<evidence type="ECO:0000313" key="7">
    <source>
        <dbReference type="EMBL" id="QGX94751.1"/>
    </source>
</evidence>
<dbReference type="EC" id="3.4.21.89" evidence="7"/>
<dbReference type="Pfam" id="PF17231">
    <property type="entry name" value="DUF5305"/>
    <property type="match status" value="1"/>
</dbReference>
<evidence type="ECO:0000256" key="6">
    <source>
        <dbReference type="SAM" id="Phobius"/>
    </source>
</evidence>
<dbReference type="AlphaFoldDB" id="A0A6B9F944"/>
<dbReference type="SUPFAM" id="SSF51306">
    <property type="entry name" value="LexA/Signal peptidase"/>
    <property type="match status" value="1"/>
</dbReference>
<reference evidence="7 8" key="1">
    <citation type="submission" date="2018-12" db="EMBL/GenBank/DDBJ databases">
        <title>Complete genome sequence of Haloplanus rallus MBLA0036.</title>
        <authorList>
            <person name="Nam Y.-d."/>
            <person name="Kang J."/>
            <person name="Chung W.-H."/>
            <person name="Park Y.S."/>
        </authorList>
    </citation>
    <scope>NUCLEOTIDE SEQUENCE [LARGE SCALE GENOMIC DNA]</scope>
    <source>
        <strain evidence="7 8">MBLA0036</strain>
    </source>
</reference>
<keyword evidence="3 6" id="KW-1133">Transmembrane helix</keyword>
<evidence type="ECO:0000256" key="1">
    <source>
        <dbReference type="ARBA" id="ARBA00004370"/>
    </source>
</evidence>
<dbReference type="InterPro" id="IPR019533">
    <property type="entry name" value="Peptidase_S26"/>
</dbReference>
<feature type="transmembrane region" description="Helical" evidence="6">
    <location>
        <begin position="12"/>
        <end position="36"/>
    </location>
</feature>
<dbReference type="OrthoDB" id="4822at2157"/>
<proteinExistence type="predicted"/>
<dbReference type="KEGG" id="hra:EI982_08045"/>
<keyword evidence="4 6" id="KW-0472">Membrane</keyword>
<dbReference type="Gene3D" id="2.10.109.10">
    <property type="entry name" value="Umud Fragment, subunit A"/>
    <property type="match status" value="1"/>
</dbReference>
<sequence length="378" mass="40136">MNVRSLSDRNTLRMAMNVLGVLIIVAVVVPFIVYAVPGVVGADHGLVVLSGSMEPKMSPGDAVIVREVPPSEIETGDVITFQREGSDTPTTHRVIEIQQTEEGTAYVTKGDANEEPDRGTVAHSRVVGEVIFVIPLLGHVVQFANTQVGFLALVLTPMVLFVLSELWELAKSVREPDTPAATTATDEQSVTSASSTAAGADVGTGATGDTDEESGGFTLTRSSLQLILLLLVLYAPYSAYVAYTIREAWAITAATGTVIALLFCLVIYLASRGAGSDSKPTVARSTDGIVRHGELPARIGERTTVPLDSIESLVQMALDRDNWVIYDEDEDTYYVARDDALYLHRTSPETDGGVTVEAAGTEDDRVSTDESTTGGGGS</sequence>
<comment type="subcellular location">
    <subcellularLocation>
        <location evidence="1">Membrane</location>
    </subcellularLocation>
</comment>
<name>A0A6B9F944_9EURY</name>
<keyword evidence="2 6" id="KW-0812">Transmembrane</keyword>
<evidence type="ECO:0000256" key="3">
    <source>
        <dbReference type="ARBA" id="ARBA00022989"/>
    </source>
</evidence>
<accession>A0A6B9F944</accession>
<dbReference type="GO" id="GO:0009003">
    <property type="term" value="F:signal peptidase activity"/>
    <property type="evidence" value="ECO:0007669"/>
    <property type="project" value="UniProtKB-EC"/>
</dbReference>
<evidence type="ECO:0000256" key="4">
    <source>
        <dbReference type="ARBA" id="ARBA00023136"/>
    </source>
</evidence>
<dbReference type="InterPro" id="IPR001733">
    <property type="entry name" value="Peptidase_S26B"/>
</dbReference>
<dbReference type="NCBIfam" id="TIGR02228">
    <property type="entry name" value="sigpep_I_arch"/>
    <property type="match status" value="1"/>
</dbReference>
<protein>
    <submittedName>
        <fullName evidence="7">Signal peptidase I</fullName>
        <ecNumber evidence="7">3.4.21.89</ecNumber>
    </submittedName>
</protein>
<feature type="transmembrane region" description="Helical" evidence="6">
    <location>
        <begin position="249"/>
        <end position="270"/>
    </location>
</feature>
<feature type="transmembrane region" description="Helical" evidence="6">
    <location>
        <begin position="148"/>
        <end position="167"/>
    </location>
</feature>
<evidence type="ECO:0000256" key="2">
    <source>
        <dbReference type="ARBA" id="ARBA00022692"/>
    </source>
</evidence>
<feature type="region of interest" description="Disordered" evidence="5">
    <location>
        <begin position="347"/>
        <end position="378"/>
    </location>
</feature>
<dbReference type="PRINTS" id="PR00728">
    <property type="entry name" value="SIGNALPTASE"/>
</dbReference>
<keyword evidence="8" id="KW-1185">Reference proteome</keyword>
<dbReference type="GO" id="GO:0004252">
    <property type="term" value="F:serine-type endopeptidase activity"/>
    <property type="evidence" value="ECO:0007669"/>
    <property type="project" value="InterPro"/>
</dbReference>
<dbReference type="InterPro" id="IPR036286">
    <property type="entry name" value="LexA/Signal_pep-like_sf"/>
</dbReference>
<dbReference type="GO" id="GO:0016020">
    <property type="term" value="C:membrane"/>
    <property type="evidence" value="ECO:0007669"/>
    <property type="project" value="UniProtKB-SubCell"/>
</dbReference>
<evidence type="ECO:0000256" key="5">
    <source>
        <dbReference type="SAM" id="MobiDB-lite"/>
    </source>
</evidence>
<feature type="transmembrane region" description="Helical" evidence="6">
    <location>
        <begin position="226"/>
        <end position="243"/>
    </location>
</feature>
<gene>
    <name evidence="7" type="ORF">EI982_08045</name>
</gene>
<feature type="region of interest" description="Disordered" evidence="5">
    <location>
        <begin position="177"/>
        <end position="214"/>
    </location>
</feature>
<organism evidence="7 8">
    <name type="scientific">Haloplanus rallus</name>
    <dbReference type="NCBI Taxonomy" id="1816183"/>
    <lineage>
        <taxon>Archaea</taxon>
        <taxon>Methanobacteriati</taxon>
        <taxon>Methanobacteriota</taxon>
        <taxon>Stenosarchaea group</taxon>
        <taxon>Halobacteria</taxon>
        <taxon>Halobacteriales</taxon>
        <taxon>Haloferacaceae</taxon>
        <taxon>Haloplanus</taxon>
    </lineage>
</organism>
<dbReference type="InterPro" id="IPR035185">
    <property type="entry name" value="DUF5305"/>
</dbReference>
<keyword evidence="7" id="KW-0378">Hydrolase</keyword>
<dbReference type="EMBL" id="CP034345">
    <property type="protein sequence ID" value="QGX94751.1"/>
    <property type="molecule type" value="Genomic_DNA"/>
</dbReference>
<dbReference type="GO" id="GO:0006465">
    <property type="term" value="P:signal peptide processing"/>
    <property type="evidence" value="ECO:0007669"/>
    <property type="project" value="InterPro"/>
</dbReference>